<sequence>MLYISRSKAVRPKSFIQHCISVIRLEESMTPSPLTVPSHVDQPGSFHGFSLSIESPPGNSRIGDRGNCSLTTTSHSPSRLDGNRWKVSGGKDHLLVLLLKMVSQPANGKKCNLHFRSSQGDDSSDEKTADGKCCPTFAGSGHRGSFKGIRKAFRKRRANTN</sequence>
<dbReference type="EMBL" id="IACJ01032628">
    <property type="protein sequence ID" value="LAA40473.1"/>
    <property type="molecule type" value="Transcribed_RNA"/>
</dbReference>
<organism evidence="1">
    <name type="scientific">Micrurus corallinus</name>
    <name type="common">Brazilian coral snake</name>
    <dbReference type="NCBI Taxonomy" id="54390"/>
    <lineage>
        <taxon>Eukaryota</taxon>
        <taxon>Metazoa</taxon>
        <taxon>Chordata</taxon>
        <taxon>Craniata</taxon>
        <taxon>Vertebrata</taxon>
        <taxon>Euteleostomi</taxon>
        <taxon>Lepidosauria</taxon>
        <taxon>Squamata</taxon>
        <taxon>Bifurcata</taxon>
        <taxon>Unidentata</taxon>
        <taxon>Episquamata</taxon>
        <taxon>Toxicofera</taxon>
        <taxon>Serpentes</taxon>
        <taxon>Colubroidea</taxon>
        <taxon>Elapidae</taxon>
        <taxon>Elapinae</taxon>
        <taxon>Micrurus</taxon>
    </lineage>
</organism>
<evidence type="ECO:0000313" key="1">
    <source>
        <dbReference type="EMBL" id="LAA40473.1"/>
    </source>
</evidence>
<proteinExistence type="predicted"/>
<protein>
    <submittedName>
        <fullName evidence="1">Uncharacterized protein</fullName>
    </submittedName>
</protein>
<dbReference type="AlphaFoldDB" id="A0A2D4EZ10"/>
<reference evidence="1" key="2">
    <citation type="submission" date="2017-11" db="EMBL/GenBank/DDBJ databases">
        <title>Coralsnake Venomics: Analyses of Venom Gland Transcriptomes and Proteomes of Six Brazilian Taxa.</title>
        <authorList>
            <person name="Aird S.D."/>
            <person name="Jorge da Silva N."/>
            <person name="Qiu L."/>
            <person name="Villar-Briones A."/>
            <person name="Aparecida-Saddi V."/>
            <person name="Campos-Telles M.P."/>
            <person name="Grau M."/>
            <person name="Mikheyev A.S."/>
        </authorList>
    </citation>
    <scope>NUCLEOTIDE SEQUENCE</scope>
    <source>
        <tissue evidence="1">Venom_gland</tissue>
    </source>
</reference>
<name>A0A2D4EZ10_MICCO</name>
<reference evidence="1" key="1">
    <citation type="submission" date="2017-07" db="EMBL/GenBank/DDBJ databases">
        <authorList>
            <person name="Mikheyev A."/>
            <person name="Grau M."/>
        </authorList>
    </citation>
    <scope>NUCLEOTIDE SEQUENCE</scope>
    <source>
        <tissue evidence="1">Venom_gland</tissue>
    </source>
</reference>
<accession>A0A2D4EZ10</accession>